<name>A0ABS5RJQ8_9MYCO</name>
<feature type="domain" description="Rv2525c-like glycoside hydrolase-like" evidence="1">
    <location>
        <begin position="71"/>
        <end position="263"/>
    </location>
</feature>
<dbReference type="Pfam" id="PF08924">
    <property type="entry name" value="Rv2525c_GlyHyd-like"/>
    <property type="match status" value="1"/>
</dbReference>
<dbReference type="EMBL" id="JAHCLR010000014">
    <property type="protein sequence ID" value="MBS9533813.1"/>
    <property type="molecule type" value="Genomic_DNA"/>
</dbReference>
<proteinExistence type="predicted"/>
<gene>
    <name evidence="2" type="ORF">KIH27_09475</name>
</gene>
<dbReference type="InterPro" id="IPR017853">
    <property type="entry name" value="GH"/>
</dbReference>
<dbReference type="Proteomes" id="UP001519535">
    <property type="component" value="Unassembled WGS sequence"/>
</dbReference>
<organism evidence="2 3">
    <name type="scientific">Mycolicibacter acidiphilus</name>
    <dbReference type="NCBI Taxonomy" id="2835306"/>
    <lineage>
        <taxon>Bacteria</taxon>
        <taxon>Bacillati</taxon>
        <taxon>Actinomycetota</taxon>
        <taxon>Actinomycetes</taxon>
        <taxon>Mycobacteriales</taxon>
        <taxon>Mycobacteriaceae</taxon>
        <taxon>Mycolicibacter</taxon>
    </lineage>
</organism>
<protein>
    <submittedName>
        <fullName evidence="2">DUF1906 domain-containing protein</fullName>
    </submittedName>
</protein>
<dbReference type="InterPro" id="IPR015020">
    <property type="entry name" value="Rv2525c-like_Glyco_Hydro-like"/>
</dbReference>
<evidence type="ECO:0000313" key="2">
    <source>
        <dbReference type="EMBL" id="MBS9533813.1"/>
    </source>
</evidence>
<comment type="caution">
    <text evidence="2">The sequence shown here is derived from an EMBL/GenBank/DDBJ whole genome shotgun (WGS) entry which is preliminary data.</text>
</comment>
<dbReference type="Gene3D" id="3.20.20.80">
    <property type="entry name" value="Glycosidases"/>
    <property type="match status" value="1"/>
</dbReference>
<evidence type="ECO:0000313" key="3">
    <source>
        <dbReference type="Proteomes" id="UP001519535"/>
    </source>
</evidence>
<dbReference type="InterPro" id="IPR006311">
    <property type="entry name" value="TAT_signal"/>
</dbReference>
<reference evidence="2 3" key="1">
    <citation type="submission" date="2021-05" db="EMBL/GenBank/DDBJ databases">
        <title>Mycobacterium acidophilum sp. nov., an extremely acid-tolerant member of the genus Mycobacterium.</title>
        <authorList>
            <person name="Xia J."/>
        </authorList>
    </citation>
    <scope>NUCLEOTIDE SEQUENCE [LARGE SCALE GENOMIC DNA]</scope>
    <source>
        <strain evidence="2 3">M1</strain>
    </source>
</reference>
<evidence type="ECO:0000259" key="1">
    <source>
        <dbReference type="Pfam" id="PF08924"/>
    </source>
</evidence>
<dbReference type="PROSITE" id="PS51318">
    <property type="entry name" value="TAT"/>
    <property type="match status" value="1"/>
</dbReference>
<keyword evidence="3" id="KW-1185">Reference proteome</keyword>
<sequence length="275" mass="29865">MPRGARFFRPAPQVAAILRCVTRPVSRRDVLRYAALLAPALCVPTVLGTPTATAKPMQLIDFADRLVDPEQIRAAGFDGALVYVSELRPGATFDFKPVTRDYTDRLRATGLQVVSCYQYGKPGWVNSPSDFTRGYDGGVADARTALRLHTAAGGPDTAPIFFSVDEDIDAKTWKAQALQWFRGINSVLAVERTGIYGGARQLGWAIADGVIGHSTSAGRRWAWQTKAWSGSDREPAAVLFQREVVTASDPGVLIDGVHVDVDDVLAADFGQWDKT</sequence>
<accession>A0ABS5RJQ8</accession>
<dbReference type="SUPFAM" id="SSF51445">
    <property type="entry name" value="(Trans)glycosidases"/>
    <property type="match status" value="1"/>
</dbReference>